<proteinExistence type="inferred from homology"/>
<dbReference type="CDD" id="cd07033">
    <property type="entry name" value="TPP_PYR_DXS_TK_like"/>
    <property type="match status" value="1"/>
</dbReference>
<keyword evidence="8 10" id="KW-0786">Thiamine pyrophosphate</keyword>
<feature type="binding site" evidence="10">
    <location>
        <position position="78"/>
    </location>
    <ligand>
        <name>thiamine diphosphate</name>
        <dbReference type="ChEBI" id="CHEBI:58937"/>
    </ligand>
</feature>
<feature type="domain" description="Transketolase-like pyrimidine-binding" evidence="11">
    <location>
        <begin position="314"/>
        <end position="482"/>
    </location>
</feature>
<dbReference type="InterPro" id="IPR049557">
    <property type="entry name" value="Transketolase_CS"/>
</dbReference>
<comment type="subunit">
    <text evidence="3 10">Homodimer.</text>
</comment>
<keyword evidence="5 10" id="KW-0479">Metal-binding</keyword>
<keyword evidence="13" id="KW-1185">Reference proteome</keyword>
<dbReference type="GO" id="GO:0005829">
    <property type="term" value="C:cytosol"/>
    <property type="evidence" value="ECO:0007669"/>
    <property type="project" value="TreeGrafter"/>
</dbReference>
<dbReference type="Proteomes" id="UP000093740">
    <property type="component" value="Chromosome"/>
</dbReference>
<dbReference type="InterPro" id="IPR029061">
    <property type="entry name" value="THDP-binding"/>
</dbReference>
<dbReference type="GO" id="GO:0019288">
    <property type="term" value="P:isopentenyl diphosphate biosynthetic process, methylerythritol 4-phosphate pathway"/>
    <property type="evidence" value="ECO:0007669"/>
    <property type="project" value="TreeGrafter"/>
</dbReference>
<dbReference type="SUPFAM" id="SSF52922">
    <property type="entry name" value="TK C-terminal domain-like"/>
    <property type="match status" value="1"/>
</dbReference>
<dbReference type="PANTHER" id="PTHR43322">
    <property type="entry name" value="1-D-DEOXYXYLULOSE 5-PHOSPHATE SYNTHASE-RELATED"/>
    <property type="match status" value="1"/>
</dbReference>
<dbReference type="GO" id="GO:0016114">
    <property type="term" value="P:terpenoid biosynthetic process"/>
    <property type="evidence" value="ECO:0007669"/>
    <property type="project" value="UniProtKB-UniRule"/>
</dbReference>
<dbReference type="InterPro" id="IPR005475">
    <property type="entry name" value="Transketolase-like_Pyr-bd"/>
</dbReference>
<evidence type="ECO:0000313" key="12">
    <source>
        <dbReference type="EMBL" id="AMW31930.1"/>
    </source>
</evidence>
<feature type="binding site" evidence="10">
    <location>
        <position position="365"/>
    </location>
    <ligand>
        <name>thiamine diphosphate</name>
        <dbReference type="ChEBI" id="CHEBI:58937"/>
    </ligand>
</feature>
<dbReference type="EMBL" id="CP014334">
    <property type="protein sequence ID" value="AMW31930.1"/>
    <property type="molecule type" value="Genomic_DNA"/>
</dbReference>
<organism evidence="12 13">
    <name type="scientific">Fervidobacterium islandicum</name>
    <dbReference type="NCBI Taxonomy" id="2423"/>
    <lineage>
        <taxon>Bacteria</taxon>
        <taxon>Thermotogati</taxon>
        <taxon>Thermotogota</taxon>
        <taxon>Thermotogae</taxon>
        <taxon>Thermotogales</taxon>
        <taxon>Fervidobacteriaceae</taxon>
        <taxon>Fervidobacterium</taxon>
    </lineage>
</organism>
<dbReference type="InterPro" id="IPR005477">
    <property type="entry name" value="Dxylulose-5-P_synthase"/>
</dbReference>
<dbReference type="KEGG" id="fia:NA23_00255"/>
<dbReference type="GO" id="GO:0009228">
    <property type="term" value="P:thiamine biosynthetic process"/>
    <property type="evidence" value="ECO:0007669"/>
    <property type="project" value="UniProtKB-UniRule"/>
</dbReference>
<reference evidence="12 13" key="1">
    <citation type="journal article" date="2015" name="Stand. Genomic Sci.">
        <title>Genome sequence of a native-feather degrading extremely thermophilic Eubacterium, Fervidobacterium islandicum AW-1.</title>
        <authorList>
            <person name="Lee Y.J."/>
            <person name="Jeong H."/>
            <person name="Park G.S."/>
            <person name="Kwak Y."/>
            <person name="Lee S.J."/>
            <person name="Lee S.J."/>
            <person name="Park M.K."/>
            <person name="Kim J.Y."/>
            <person name="Kang H.K."/>
            <person name="Shin J.H."/>
            <person name="Lee D.W."/>
        </authorList>
    </citation>
    <scope>NUCLEOTIDE SEQUENCE [LARGE SCALE GENOMIC DNA]</scope>
    <source>
        <strain evidence="12 13">AW-1</strain>
    </source>
</reference>
<dbReference type="GO" id="GO:0030976">
    <property type="term" value="F:thiamine pyrophosphate binding"/>
    <property type="evidence" value="ECO:0007669"/>
    <property type="project" value="UniProtKB-UniRule"/>
</dbReference>
<dbReference type="PANTHER" id="PTHR43322:SF5">
    <property type="entry name" value="1-DEOXY-D-XYLULOSE-5-PHOSPHATE SYNTHASE, CHLOROPLASTIC"/>
    <property type="match status" value="1"/>
</dbReference>
<evidence type="ECO:0000256" key="4">
    <source>
        <dbReference type="ARBA" id="ARBA00022679"/>
    </source>
</evidence>
<feature type="binding site" evidence="10">
    <location>
        <begin position="151"/>
        <end position="152"/>
    </location>
    <ligand>
        <name>thiamine diphosphate</name>
        <dbReference type="ChEBI" id="CHEBI:58937"/>
    </ligand>
</feature>
<evidence type="ECO:0000256" key="3">
    <source>
        <dbReference type="ARBA" id="ARBA00011738"/>
    </source>
</evidence>
<name>A0AAI8CKJ1_FERIS</name>
<comment type="similarity">
    <text evidence="2 10">Belongs to the transketolase family. DXPS subfamily.</text>
</comment>
<accession>A0AAI8CKJ1</accession>
<feature type="binding site" evidence="10">
    <location>
        <position position="179"/>
    </location>
    <ligand>
        <name>Mg(2+)</name>
        <dbReference type="ChEBI" id="CHEBI:18420"/>
    </ligand>
</feature>
<comment type="cofactor">
    <cofactor evidence="10">
        <name>Mg(2+)</name>
        <dbReference type="ChEBI" id="CHEBI:18420"/>
    </cofactor>
    <text evidence="10">Binds 1 Mg(2+) ion per subunit.</text>
</comment>
<evidence type="ECO:0000256" key="7">
    <source>
        <dbReference type="ARBA" id="ARBA00022977"/>
    </source>
</evidence>
<evidence type="ECO:0000256" key="6">
    <source>
        <dbReference type="ARBA" id="ARBA00022842"/>
    </source>
</evidence>
<dbReference type="CDD" id="cd02007">
    <property type="entry name" value="TPP_DXS"/>
    <property type="match status" value="1"/>
</dbReference>
<sequence length="629" mass="70248">MLAFNGRFSEDRTLIERIRKMNYDDLYNFAEEIRKYMIDVTSVNGGHLASNLGTVELTLALYRIFDPYEDYIIWDTGHQTYTHKLLTGRWDAFKTLRTFGGISGFTNIFESPVDRFGAGHVGTSIAAALGIEKALKLQNKNANVVVIIGDGALTSGQALEALNQIKSQNSRIKIILNSNGMSISKNVGGLSQLLEALRTSKIYVSIKEKLKKGLNEAVEFELKKIKEALKVALIGDDFFESLGVKHFGPIDGHDLKSLEEALKQVKDYPYPTVLSVFTIKGKGYHYSEQNPTKYHGVDKFDPDSGTFEKPEGAYSYSEVFGTTLMKIALEDDKVVALTAAMPDGTGLSKFAKQFPERFVDLGITEQSVVTYAGGLAAMGFKPVVAIYSTFLQRAYDQIIHDIALQDLDVVFAIDRAGLVGTDGPTHHGVFDIAYLKPIPNIKVLTPLDGKDLACMLWTVLKGKDKYKGPIAIRYPRDVEFGKLDEIYGKIEIRSPFKWEVLVEGKEVALLAVGVLAKKYTDMAKTNGWTLIGVRSVKPMDKDMLERTFQSHKYIFTIEEGTVLGGFGETIAFEYLQKYSDKYECQVEIIGIQDEFIPHGTREELIRYMGLDSDNVEQRIKKTVSKGVRL</sequence>
<dbReference type="Pfam" id="PF13292">
    <property type="entry name" value="DXP_synthase_N"/>
    <property type="match status" value="1"/>
</dbReference>
<dbReference type="NCBIfam" id="NF003933">
    <property type="entry name" value="PRK05444.2-2"/>
    <property type="match status" value="1"/>
</dbReference>
<feature type="binding site" evidence="10">
    <location>
        <position position="284"/>
    </location>
    <ligand>
        <name>thiamine diphosphate</name>
        <dbReference type="ChEBI" id="CHEBI:58937"/>
    </ligand>
</feature>
<dbReference type="RefSeq" id="WP_052107122.1">
    <property type="nucleotide sequence ID" value="NZ_CP014334.2"/>
</dbReference>
<feature type="binding site" evidence="10">
    <location>
        <position position="179"/>
    </location>
    <ligand>
        <name>thiamine diphosphate</name>
        <dbReference type="ChEBI" id="CHEBI:58937"/>
    </ligand>
</feature>
<keyword evidence="4 10" id="KW-0808">Transferase</keyword>
<dbReference type="SUPFAM" id="SSF52518">
    <property type="entry name" value="Thiamin diphosphate-binding fold (THDP-binding)"/>
    <property type="match status" value="2"/>
</dbReference>
<keyword evidence="6 10" id="KW-0460">Magnesium</keyword>
<evidence type="ECO:0000256" key="8">
    <source>
        <dbReference type="ARBA" id="ARBA00023052"/>
    </source>
</evidence>
<gene>
    <name evidence="10 12" type="primary">dxs</name>
    <name evidence="12" type="ORF">NA23_00255</name>
</gene>
<dbReference type="Gene3D" id="3.40.50.920">
    <property type="match status" value="1"/>
</dbReference>
<keyword evidence="7 10" id="KW-0784">Thiamine biosynthesis</keyword>
<comment type="pathway">
    <text evidence="1 10">Metabolic intermediate biosynthesis; 1-deoxy-D-xylulose 5-phosphate biosynthesis; 1-deoxy-D-xylulose 5-phosphate from D-glyceraldehyde 3-phosphate and pyruvate: step 1/1.</text>
</comment>
<dbReference type="EC" id="2.2.1.7" evidence="10"/>
<evidence type="ECO:0000256" key="2">
    <source>
        <dbReference type="ARBA" id="ARBA00011081"/>
    </source>
</evidence>
<evidence type="ECO:0000256" key="9">
    <source>
        <dbReference type="ARBA" id="ARBA00023229"/>
    </source>
</evidence>
<evidence type="ECO:0000256" key="1">
    <source>
        <dbReference type="ARBA" id="ARBA00004980"/>
    </source>
</evidence>
<dbReference type="PROSITE" id="PS00801">
    <property type="entry name" value="TRANSKETOLASE_1"/>
    <property type="match status" value="1"/>
</dbReference>
<dbReference type="NCBIfam" id="TIGR00204">
    <property type="entry name" value="dxs"/>
    <property type="match status" value="1"/>
</dbReference>
<evidence type="ECO:0000256" key="5">
    <source>
        <dbReference type="ARBA" id="ARBA00022723"/>
    </source>
</evidence>
<dbReference type="GO" id="GO:0008661">
    <property type="term" value="F:1-deoxy-D-xylulose-5-phosphate synthase activity"/>
    <property type="evidence" value="ECO:0007669"/>
    <property type="project" value="UniProtKB-UniRule"/>
</dbReference>
<evidence type="ECO:0000256" key="10">
    <source>
        <dbReference type="HAMAP-Rule" id="MF_00315"/>
    </source>
</evidence>
<dbReference type="Pfam" id="PF02779">
    <property type="entry name" value="Transket_pyr"/>
    <property type="match status" value="1"/>
</dbReference>
<comment type="catalytic activity">
    <reaction evidence="10">
        <text>D-glyceraldehyde 3-phosphate + pyruvate + H(+) = 1-deoxy-D-xylulose 5-phosphate + CO2</text>
        <dbReference type="Rhea" id="RHEA:12605"/>
        <dbReference type="ChEBI" id="CHEBI:15361"/>
        <dbReference type="ChEBI" id="CHEBI:15378"/>
        <dbReference type="ChEBI" id="CHEBI:16526"/>
        <dbReference type="ChEBI" id="CHEBI:57792"/>
        <dbReference type="ChEBI" id="CHEBI:59776"/>
        <dbReference type="EC" id="2.2.1.7"/>
    </reaction>
</comment>
<dbReference type="AlphaFoldDB" id="A0AAI8CKJ1"/>
<evidence type="ECO:0000259" key="11">
    <source>
        <dbReference type="SMART" id="SM00861"/>
    </source>
</evidence>
<dbReference type="Pfam" id="PF02780">
    <property type="entry name" value="Transketolase_C"/>
    <property type="match status" value="1"/>
</dbReference>
<comment type="caution">
    <text evidence="10">Lacks conserved residue(s) required for the propagation of feature annotation.</text>
</comment>
<feature type="binding site" evidence="10">
    <location>
        <position position="150"/>
    </location>
    <ligand>
        <name>Mg(2+)</name>
        <dbReference type="ChEBI" id="CHEBI:18420"/>
    </ligand>
</feature>
<dbReference type="Gene3D" id="3.40.50.970">
    <property type="match status" value="2"/>
</dbReference>
<dbReference type="SMART" id="SM00861">
    <property type="entry name" value="Transket_pyr"/>
    <property type="match status" value="1"/>
</dbReference>
<comment type="cofactor">
    <cofactor evidence="10">
        <name>thiamine diphosphate</name>
        <dbReference type="ChEBI" id="CHEBI:58937"/>
    </cofactor>
    <text evidence="10">Binds 1 thiamine pyrophosphate per subunit.</text>
</comment>
<dbReference type="InterPro" id="IPR009014">
    <property type="entry name" value="Transketo_C/PFOR_II"/>
</dbReference>
<keyword evidence="9 10" id="KW-0414">Isoprene biosynthesis</keyword>
<evidence type="ECO:0000313" key="13">
    <source>
        <dbReference type="Proteomes" id="UP000093740"/>
    </source>
</evidence>
<dbReference type="InterPro" id="IPR033248">
    <property type="entry name" value="Transketolase_C"/>
</dbReference>
<dbReference type="GO" id="GO:0000287">
    <property type="term" value="F:magnesium ion binding"/>
    <property type="evidence" value="ECO:0007669"/>
    <property type="project" value="UniProtKB-UniRule"/>
</dbReference>
<protein>
    <recommendedName>
        <fullName evidence="10">1-deoxy-D-xylulose-5-phosphate synthase</fullName>
        <ecNumber evidence="10">2.2.1.7</ecNumber>
    </recommendedName>
    <alternativeName>
        <fullName evidence="10">1-deoxyxylulose-5-phosphate synthase</fullName>
        <shortName evidence="10">DXP synthase</shortName>
        <shortName evidence="10">DXPS</shortName>
    </alternativeName>
</protein>
<comment type="function">
    <text evidence="10">Catalyzes the acyloin condensation reaction between C atoms 2 and 3 of pyruvate and glyceraldehyde 3-phosphate to yield 1-deoxy-D-xylulose-5-phosphate (DXP).</text>
</comment>
<dbReference type="HAMAP" id="MF_00315">
    <property type="entry name" value="DXP_synth"/>
    <property type="match status" value="1"/>
</dbReference>